<dbReference type="InterPro" id="IPR001466">
    <property type="entry name" value="Beta-lactam-related"/>
</dbReference>
<keyword evidence="4 6" id="KW-0378">Hydrolase</keyword>
<sequence length="391" mass="42400">MKHGIKCIMAAALLSTCAAATIGYAADDRQDTVKSISDSVVLPIMAKYGIPGMAVGIVADGQTYVFNYGVASRQSRRPVTRDTLFEIGSVSKTFTATLASWAQVTGHLSMADKTGKYLPNLQGSPFGNVTLVELGTHTPGGVPLQVPGNIRNEDQLMRYLKDWQPTYSPGTYRTYSNVSIGTLGLIAATSMGQRDFAVPLSRHLLSPLGMKSSYVDVPRSRMADYAQGYTKDGAPTRMTTDVLSSKTYGIKTTAADLLRFVQANMGEVKLDKPLQQAITDTHTGYFNAGPMTQDLIWEQYPYPVALTTLTEGNALSMALNAMPVKEIKPPQAPQQQVWINKTGSTDGFGAYVAFVPARHMGIVILANRHYPNEERVTAAYRILTSLGLDGR</sequence>
<dbReference type="InterPro" id="IPR050491">
    <property type="entry name" value="AmpC-like"/>
</dbReference>
<dbReference type="InterPro" id="IPR012338">
    <property type="entry name" value="Beta-lactam/transpept-like"/>
</dbReference>
<evidence type="ECO:0000313" key="9">
    <source>
        <dbReference type="EMBL" id="KUZ82253.1"/>
    </source>
</evidence>
<dbReference type="EMBL" id="LOTN01000070">
    <property type="protein sequence ID" value="KUZ82253.1"/>
    <property type="molecule type" value="Genomic_DNA"/>
</dbReference>
<comment type="catalytic activity">
    <reaction evidence="1 6">
        <text>a beta-lactam + H2O = a substituted beta-amino acid</text>
        <dbReference type="Rhea" id="RHEA:20401"/>
        <dbReference type="ChEBI" id="CHEBI:15377"/>
        <dbReference type="ChEBI" id="CHEBI:35627"/>
        <dbReference type="ChEBI" id="CHEBI:140347"/>
        <dbReference type="EC" id="3.5.2.6"/>
    </reaction>
</comment>
<dbReference type="InterPro" id="IPR058136">
    <property type="entry name" value="AmpC"/>
</dbReference>
<evidence type="ECO:0000256" key="7">
    <source>
        <dbReference type="SAM" id="SignalP"/>
    </source>
</evidence>
<feature type="signal peptide" evidence="7">
    <location>
        <begin position="1"/>
        <end position="25"/>
    </location>
</feature>
<evidence type="ECO:0000259" key="8">
    <source>
        <dbReference type="Pfam" id="PF00144"/>
    </source>
</evidence>
<name>A0A102KVQ2_9BURK</name>
<dbReference type="SUPFAM" id="SSF56601">
    <property type="entry name" value="beta-lactamase/transpeptidase-like"/>
    <property type="match status" value="1"/>
</dbReference>
<proteinExistence type="inferred from homology"/>
<dbReference type="Proteomes" id="UP000065521">
    <property type="component" value="Unassembled WGS sequence"/>
</dbReference>
<evidence type="ECO:0000256" key="4">
    <source>
        <dbReference type="ARBA" id="ARBA00022801"/>
    </source>
</evidence>
<protein>
    <recommendedName>
        <fullName evidence="3 6">Beta-lactamase</fullName>
        <ecNumber evidence="3 6">3.5.2.6</ecNumber>
    </recommendedName>
</protein>
<dbReference type="InterPro" id="IPR001586">
    <property type="entry name" value="Beta-lactam_class-C_AS"/>
</dbReference>
<evidence type="ECO:0000256" key="5">
    <source>
        <dbReference type="ARBA" id="ARBA00023251"/>
    </source>
</evidence>
<comment type="similarity">
    <text evidence="2 6">Belongs to the class-C beta-lactamase family.</text>
</comment>
<dbReference type="Pfam" id="PF00144">
    <property type="entry name" value="Beta-lactamase"/>
    <property type="match status" value="1"/>
</dbReference>
<feature type="chain" id="PRO_5007112773" description="Beta-lactamase" evidence="7">
    <location>
        <begin position="26"/>
        <end position="391"/>
    </location>
</feature>
<dbReference type="GO" id="GO:0046677">
    <property type="term" value="P:response to antibiotic"/>
    <property type="evidence" value="ECO:0007669"/>
    <property type="project" value="UniProtKB-UniRule"/>
</dbReference>
<evidence type="ECO:0000256" key="2">
    <source>
        <dbReference type="ARBA" id="ARBA00007840"/>
    </source>
</evidence>
<dbReference type="Gene3D" id="3.40.710.10">
    <property type="entry name" value="DD-peptidase/beta-lactamase superfamily"/>
    <property type="match status" value="1"/>
</dbReference>
<reference evidence="9 10" key="1">
    <citation type="submission" date="2015-11" db="EMBL/GenBank/DDBJ databases">
        <title>Expanding the genomic diversity of Burkholderia species for the development of highly accurate diagnostics.</title>
        <authorList>
            <person name="Sahl J."/>
            <person name="Keim P."/>
            <person name="Wagner D."/>
        </authorList>
    </citation>
    <scope>NUCLEOTIDE SEQUENCE [LARGE SCALE GENOMIC DNA]</scope>
    <source>
        <strain evidence="9 10">RF32-BP4</strain>
    </source>
</reference>
<evidence type="ECO:0000256" key="3">
    <source>
        <dbReference type="ARBA" id="ARBA00012865"/>
    </source>
</evidence>
<dbReference type="GO" id="GO:0017001">
    <property type="term" value="P:antibiotic catabolic process"/>
    <property type="evidence" value="ECO:0007669"/>
    <property type="project" value="InterPro"/>
</dbReference>
<dbReference type="EC" id="3.5.2.6" evidence="3 6"/>
<evidence type="ECO:0000313" key="10">
    <source>
        <dbReference type="Proteomes" id="UP000065521"/>
    </source>
</evidence>
<gene>
    <name evidence="9" type="primary">ampC</name>
    <name evidence="9" type="ORF">WI38_29190</name>
</gene>
<dbReference type="PROSITE" id="PS00336">
    <property type="entry name" value="BETA_LACTAMASE_C"/>
    <property type="match status" value="1"/>
</dbReference>
<dbReference type="PANTHER" id="PTHR46825:SF8">
    <property type="entry name" value="BETA-LACTAMASE-RELATED"/>
    <property type="match status" value="1"/>
</dbReference>
<comment type="caution">
    <text evidence="9">The sequence shown here is derived from an EMBL/GenBank/DDBJ whole genome shotgun (WGS) entry which is preliminary data.</text>
</comment>
<dbReference type="GO" id="GO:0008800">
    <property type="term" value="F:beta-lactamase activity"/>
    <property type="evidence" value="ECO:0007669"/>
    <property type="project" value="UniProtKB-UniRule"/>
</dbReference>
<organism evidence="9 10">
    <name type="scientific">Burkholderia ubonensis</name>
    <dbReference type="NCBI Taxonomy" id="101571"/>
    <lineage>
        <taxon>Bacteria</taxon>
        <taxon>Pseudomonadati</taxon>
        <taxon>Pseudomonadota</taxon>
        <taxon>Betaproteobacteria</taxon>
        <taxon>Burkholderiales</taxon>
        <taxon>Burkholderiaceae</taxon>
        <taxon>Burkholderia</taxon>
        <taxon>Burkholderia cepacia complex</taxon>
    </lineage>
</organism>
<dbReference type="RefSeq" id="WP_059637057.1">
    <property type="nucleotide sequence ID" value="NZ_LOTK01000081.1"/>
</dbReference>
<evidence type="ECO:0000256" key="1">
    <source>
        <dbReference type="ARBA" id="ARBA00001526"/>
    </source>
</evidence>
<evidence type="ECO:0000256" key="6">
    <source>
        <dbReference type="RuleBase" id="RU361140"/>
    </source>
</evidence>
<dbReference type="GO" id="GO:0030288">
    <property type="term" value="C:outer membrane-bounded periplasmic space"/>
    <property type="evidence" value="ECO:0007669"/>
    <property type="project" value="InterPro"/>
</dbReference>
<dbReference type="PANTHER" id="PTHR46825">
    <property type="entry name" value="D-ALANYL-D-ALANINE-CARBOXYPEPTIDASE/ENDOPEPTIDASE AMPH"/>
    <property type="match status" value="1"/>
</dbReference>
<feature type="domain" description="Beta-lactamase-related" evidence="8">
    <location>
        <begin position="40"/>
        <end position="383"/>
    </location>
</feature>
<dbReference type="NCBIfam" id="NF033085">
    <property type="entry name" value="bla_class_C"/>
    <property type="match status" value="1"/>
</dbReference>
<dbReference type="AlphaFoldDB" id="A0A102KVQ2"/>
<keyword evidence="5 6" id="KW-0046">Antibiotic resistance</keyword>
<accession>A0A102KVQ2</accession>
<keyword evidence="7" id="KW-0732">Signal</keyword>